<evidence type="ECO:0000256" key="6">
    <source>
        <dbReference type="ARBA" id="ARBA00023004"/>
    </source>
</evidence>
<dbReference type="InterPro" id="IPR026902">
    <property type="entry name" value="RnfC_N"/>
</dbReference>
<dbReference type="PROSITE" id="PS00198">
    <property type="entry name" value="4FE4S_FER_1"/>
    <property type="match status" value="1"/>
</dbReference>
<evidence type="ECO:0000313" key="11">
    <source>
        <dbReference type="EMBL" id="EHL16808.1"/>
    </source>
</evidence>
<dbReference type="AlphaFoldDB" id="G9WXG1"/>
<dbReference type="GO" id="GO:0051539">
    <property type="term" value="F:4 iron, 4 sulfur cluster binding"/>
    <property type="evidence" value="ECO:0007669"/>
    <property type="project" value="UniProtKB-KW"/>
</dbReference>
<reference evidence="11 12" key="1">
    <citation type="submission" date="2011-08" db="EMBL/GenBank/DDBJ databases">
        <title>The Genome Sequence of Eubacteriaceae bacterium ACC19a.</title>
        <authorList>
            <consortium name="The Broad Institute Genome Sequencing Platform"/>
            <person name="Earl A."/>
            <person name="Ward D."/>
            <person name="Feldgarden M."/>
            <person name="Gevers D."/>
            <person name="Sizova M."/>
            <person name="Hazen A."/>
            <person name="Epstein S."/>
            <person name="Young S.K."/>
            <person name="Zeng Q."/>
            <person name="Gargeya S."/>
            <person name="Fitzgerald M."/>
            <person name="Haas B."/>
            <person name="Abouelleil A."/>
            <person name="Alvarado L."/>
            <person name="Arachchi H.M."/>
            <person name="Berlin A."/>
            <person name="Brown A."/>
            <person name="Chapman S.B."/>
            <person name="Chen Z."/>
            <person name="Dunbar C."/>
            <person name="Freedman E."/>
            <person name="Gearin G."/>
            <person name="Gellesch M."/>
            <person name="Goldberg J."/>
            <person name="Griggs A."/>
            <person name="Gujja S."/>
            <person name="Heiman D."/>
            <person name="Howarth C."/>
            <person name="Larson L."/>
            <person name="Lui A."/>
            <person name="MacDonald P.J.P."/>
            <person name="Montmayeur A."/>
            <person name="Murphy C."/>
            <person name="Neiman D."/>
            <person name="Pearson M."/>
            <person name="Priest M."/>
            <person name="Roberts A."/>
            <person name="Saif S."/>
            <person name="Shea T."/>
            <person name="Shenoy N."/>
            <person name="Sisk P."/>
            <person name="Stolte C."/>
            <person name="Sykes S."/>
            <person name="Wortman J."/>
            <person name="Nusbaum C."/>
            <person name="Birren B."/>
        </authorList>
    </citation>
    <scope>NUCLEOTIDE SEQUENCE [LARGE SCALE GENOMIC DNA]</scope>
    <source>
        <strain evidence="11 12">ACC19a</strain>
    </source>
</reference>
<dbReference type="RefSeq" id="WP_009524287.1">
    <property type="nucleotide sequence ID" value="NZ_JH414546.1"/>
</dbReference>
<name>G9WXG1_9FIRM</name>
<gene>
    <name evidence="11" type="ORF">HMPREF9629_00050</name>
</gene>
<feature type="domain" description="NADH-ubiquinone oxidoreductase 51kDa subunit FMN-binding" evidence="8">
    <location>
        <begin position="7"/>
        <end position="150"/>
    </location>
</feature>
<evidence type="ECO:0000256" key="3">
    <source>
        <dbReference type="ARBA" id="ARBA00022723"/>
    </source>
</evidence>
<feature type="domain" description="Soluble ligand binding" evidence="9">
    <location>
        <begin position="162"/>
        <end position="207"/>
    </location>
</feature>
<proteinExistence type="predicted"/>
<dbReference type="Pfam" id="PF13534">
    <property type="entry name" value="Fer4_17"/>
    <property type="match status" value="1"/>
</dbReference>
<dbReference type="SUPFAM" id="SSF46548">
    <property type="entry name" value="alpha-helical ferredoxin"/>
    <property type="match status" value="1"/>
</dbReference>
<comment type="caution">
    <text evidence="11">The sequence shown here is derived from an EMBL/GenBank/DDBJ whole genome shotgun (WGS) entry which is preliminary data.</text>
</comment>
<dbReference type="SUPFAM" id="SSF142019">
    <property type="entry name" value="Nqo1 FMN-binding domain-like"/>
    <property type="match status" value="1"/>
</dbReference>
<dbReference type="EMBL" id="AFZE01000001">
    <property type="protein sequence ID" value="EHL16808.1"/>
    <property type="molecule type" value="Genomic_DNA"/>
</dbReference>
<dbReference type="Pfam" id="PF13375">
    <property type="entry name" value="RnfC_N"/>
    <property type="match status" value="1"/>
</dbReference>
<keyword evidence="2" id="KW-0004">4Fe-4S</keyword>
<evidence type="ECO:0000256" key="1">
    <source>
        <dbReference type="ARBA" id="ARBA00022448"/>
    </source>
</evidence>
<dbReference type="Proteomes" id="UP000006437">
    <property type="component" value="Unassembled WGS sequence"/>
</dbReference>
<feature type="domain" description="RnfC Barrel sandwich hybrid" evidence="10">
    <location>
        <begin position="379"/>
        <end position="437"/>
    </location>
</feature>
<dbReference type="PANTHER" id="PTHR43034:SF2">
    <property type="entry name" value="ION-TRANSLOCATING OXIDOREDUCTASE COMPLEX SUBUNIT C"/>
    <property type="match status" value="1"/>
</dbReference>
<dbReference type="SUPFAM" id="SSF142984">
    <property type="entry name" value="Nqo1 middle domain-like"/>
    <property type="match status" value="1"/>
</dbReference>
<evidence type="ECO:0000256" key="5">
    <source>
        <dbReference type="ARBA" id="ARBA00022982"/>
    </source>
</evidence>
<dbReference type="Pfam" id="PF01512">
    <property type="entry name" value="Complex1_51K"/>
    <property type="match status" value="1"/>
</dbReference>
<dbReference type="InterPro" id="IPR019554">
    <property type="entry name" value="Soluble_ligand-bd"/>
</dbReference>
<dbReference type="InterPro" id="IPR017900">
    <property type="entry name" value="4Fe4S_Fe_S_CS"/>
</dbReference>
<dbReference type="InterPro" id="IPR009051">
    <property type="entry name" value="Helical_ferredxn"/>
</dbReference>
<evidence type="ECO:0000259" key="9">
    <source>
        <dbReference type="Pfam" id="PF10531"/>
    </source>
</evidence>
<dbReference type="GO" id="GO:0046872">
    <property type="term" value="F:metal ion binding"/>
    <property type="evidence" value="ECO:0007669"/>
    <property type="project" value="UniProtKB-KW"/>
</dbReference>
<evidence type="ECO:0000313" key="12">
    <source>
        <dbReference type="Proteomes" id="UP000006437"/>
    </source>
</evidence>
<dbReference type="Gene3D" id="2.40.50.100">
    <property type="match status" value="1"/>
</dbReference>
<evidence type="ECO:0000256" key="7">
    <source>
        <dbReference type="ARBA" id="ARBA00023014"/>
    </source>
</evidence>
<dbReference type="PATRIC" id="fig|796937.3.peg.52"/>
<evidence type="ECO:0000256" key="4">
    <source>
        <dbReference type="ARBA" id="ARBA00022737"/>
    </source>
</evidence>
<accession>G9WXG1</accession>
<dbReference type="PANTHER" id="PTHR43034">
    <property type="entry name" value="ION-TRANSLOCATING OXIDOREDUCTASE COMPLEX SUBUNIT C"/>
    <property type="match status" value="1"/>
</dbReference>
<dbReference type="Pfam" id="PF10531">
    <property type="entry name" value="SLBB"/>
    <property type="match status" value="1"/>
</dbReference>
<dbReference type="BioCyc" id="EBAC796937-HMP:GMGH-50-MONOMER"/>
<dbReference type="Gene3D" id="3.40.50.11540">
    <property type="entry name" value="NADH-ubiquinone oxidoreductase 51kDa subunit"/>
    <property type="match status" value="1"/>
</dbReference>
<keyword evidence="3" id="KW-0479">Metal-binding</keyword>
<protein>
    <recommendedName>
        <fullName evidence="13">Respiratory-chain NADH dehydrogenase 51 Kd subunit</fullName>
    </recommendedName>
</protein>
<sequence>MSFIEDIYKAGVVGAGGAGFPTHIKYKANATHLMINAAECEPLLFTDQYNMENYADDIISAISLAKSEINAYKATIGIKSKYIKSISALQNAIKKQNADVDICSFDSYYPAGDEQSIINEITGEALPAGKIPLDMKIIVSNVSTMKNIYDATRNIPVTEKCITVTGEVVCPSIITVPIGTSIKECINLSGGSSIEDYDVIIGGPMMGKLLLKENIDTTFVTKTTGGIIILPKDHKLITRRKQSIEHIKNQASSACIQCTFCTELCPRYLKGHPLKPHKIMKAFGFGDITNENLKQANLCCECGICELYSCPMGLSPRMVNAHVKIELRKNNIPRENYITDEIHDMLIYRKIPTSRLISKIDIEKYYKIHDFNILKSDTDTVTIMLSQHIGKVPTPVVNVGDTVKKGDIIADLSIDDMGAIIHASIDGKVTEITNKDITIKKVI</sequence>
<dbReference type="InterPro" id="IPR037225">
    <property type="entry name" value="Nuo51_FMN-bd_sf"/>
</dbReference>
<dbReference type="InterPro" id="IPR011538">
    <property type="entry name" value="Nuo51_FMN-bd"/>
</dbReference>
<dbReference type="GO" id="GO:0016020">
    <property type="term" value="C:membrane"/>
    <property type="evidence" value="ECO:0007669"/>
    <property type="project" value="InterPro"/>
</dbReference>
<dbReference type="HOGENOM" id="CLU_010808_0_0_9"/>
<keyword evidence="1" id="KW-0813">Transport</keyword>
<dbReference type="Gene3D" id="1.10.1060.10">
    <property type="entry name" value="Alpha-helical ferredoxin"/>
    <property type="match status" value="1"/>
</dbReference>
<dbReference type="InterPro" id="IPR011053">
    <property type="entry name" value="Single_hybrid_motif"/>
</dbReference>
<keyword evidence="5" id="KW-0249">Electron transport</keyword>
<organism evidence="11 12">
    <name type="scientific">Peptoanaerobacter stomatis</name>
    <dbReference type="NCBI Taxonomy" id="796937"/>
    <lineage>
        <taxon>Bacteria</taxon>
        <taxon>Bacillati</taxon>
        <taxon>Bacillota</taxon>
        <taxon>Clostridia</taxon>
        <taxon>Peptostreptococcales</taxon>
        <taxon>Filifactoraceae</taxon>
        <taxon>Peptoanaerobacter</taxon>
    </lineage>
</organism>
<dbReference type="InterPro" id="IPR010208">
    <property type="entry name" value="Ion_transpt_RnfC/RsxC"/>
</dbReference>
<dbReference type="InterPro" id="IPR017054">
    <property type="entry name" value="PduS"/>
</dbReference>
<dbReference type="PIRSF" id="PIRSF036408">
    <property type="entry name" value="PduS_prd"/>
    <property type="match status" value="1"/>
</dbReference>
<keyword evidence="4" id="KW-0677">Repeat</keyword>
<evidence type="ECO:0008006" key="13">
    <source>
        <dbReference type="Google" id="ProtNLM"/>
    </source>
</evidence>
<evidence type="ECO:0000259" key="10">
    <source>
        <dbReference type="Pfam" id="PF13375"/>
    </source>
</evidence>
<dbReference type="Gene3D" id="3.10.20.600">
    <property type="match status" value="1"/>
</dbReference>
<keyword evidence="6" id="KW-0408">Iron</keyword>
<evidence type="ECO:0000259" key="8">
    <source>
        <dbReference type="Pfam" id="PF01512"/>
    </source>
</evidence>
<dbReference type="GO" id="GO:0009055">
    <property type="term" value="F:electron transfer activity"/>
    <property type="evidence" value="ECO:0007669"/>
    <property type="project" value="InterPro"/>
</dbReference>
<evidence type="ECO:0000256" key="2">
    <source>
        <dbReference type="ARBA" id="ARBA00022485"/>
    </source>
</evidence>
<keyword evidence="7" id="KW-0411">Iron-sulfur</keyword>
<dbReference type="SUPFAM" id="SSF51230">
    <property type="entry name" value="Single hybrid motif"/>
    <property type="match status" value="1"/>
</dbReference>